<sequence>MEAYVNAVIEEHYHTLPLSVKALGGGFYGRVFLAVLPEAPFRVVIKLYLYPGLALQEETQLNLLHSTALLPMPKVYFVRVNDSLIPYDALAMEFLEGINAGGEIRLSREDMKKLGAVMIDNLIAWHNTCNPEGFGKINAPSPEKDWLSCYRRKAGEDLKKAEILYRSGKLEKDVFSLMDRAYERIDDVFYLPVTKASLIHGDYNTWNLLLSEDLSRVSGVIDPFNCCFADAEMDLYQLDNANGRDYGLLEQYSQRVRLSENFALKNCFYELFTELMHYHDAHVDPIVPRVAEEAEALRIQLVRFGII</sequence>
<dbReference type="Proteomes" id="UP000260812">
    <property type="component" value="Unassembled WGS sequence"/>
</dbReference>
<evidence type="ECO:0000259" key="2">
    <source>
        <dbReference type="Pfam" id="PF01636"/>
    </source>
</evidence>
<proteinExistence type="predicted"/>
<feature type="domain" description="Aminoglycoside phosphotransferase" evidence="2">
    <location>
        <begin position="20"/>
        <end position="238"/>
    </location>
</feature>
<dbReference type="Gene3D" id="3.90.1200.10">
    <property type="match status" value="1"/>
</dbReference>
<keyword evidence="1" id="KW-0547">Nucleotide-binding</keyword>
<evidence type="ECO:0000256" key="1">
    <source>
        <dbReference type="PROSITE-ProRule" id="PRU10141"/>
    </source>
</evidence>
<dbReference type="PANTHER" id="PTHR21310">
    <property type="entry name" value="AMINOGLYCOSIDE PHOSPHOTRANSFERASE-RELATED-RELATED"/>
    <property type="match status" value="1"/>
</dbReference>
<feature type="binding site" evidence="1">
    <location>
        <position position="46"/>
    </location>
    <ligand>
        <name>ATP</name>
        <dbReference type="ChEBI" id="CHEBI:30616"/>
    </ligand>
</feature>
<protein>
    <recommendedName>
        <fullName evidence="2">Aminoglycoside phosphotransferase domain-containing protein</fullName>
    </recommendedName>
</protein>
<dbReference type="PROSITE" id="PS00107">
    <property type="entry name" value="PROTEIN_KINASE_ATP"/>
    <property type="match status" value="1"/>
</dbReference>
<keyword evidence="4" id="KW-1185">Reference proteome</keyword>
<evidence type="ECO:0000313" key="4">
    <source>
        <dbReference type="Proteomes" id="UP000260812"/>
    </source>
</evidence>
<reference evidence="3" key="1">
    <citation type="submission" date="2018-08" db="EMBL/GenBank/DDBJ databases">
        <title>A genome reference for cultivated species of the human gut microbiota.</title>
        <authorList>
            <person name="Zou Y."/>
            <person name="Xue W."/>
            <person name="Luo G."/>
        </authorList>
    </citation>
    <scope>NUCLEOTIDE SEQUENCE [LARGE SCALE GENOMIC DNA]</scope>
    <source>
        <strain evidence="3">TF05-5AC</strain>
    </source>
</reference>
<dbReference type="InterPro" id="IPR002575">
    <property type="entry name" value="Aminoglycoside_PTrfase"/>
</dbReference>
<dbReference type="AlphaFoldDB" id="A0A3E3ICX4"/>
<accession>A0A3E3ICX4</accession>
<keyword evidence="1" id="KW-0067">ATP-binding</keyword>
<evidence type="ECO:0000313" key="3">
    <source>
        <dbReference type="EMBL" id="RGE64924.1"/>
    </source>
</evidence>
<dbReference type="InterPro" id="IPR017441">
    <property type="entry name" value="Protein_kinase_ATP_BS"/>
</dbReference>
<organism evidence="3 4">
    <name type="scientific">Eisenbergiella massiliensis</name>
    <dbReference type="NCBI Taxonomy" id="1720294"/>
    <lineage>
        <taxon>Bacteria</taxon>
        <taxon>Bacillati</taxon>
        <taxon>Bacillota</taxon>
        <taxon>Clostridia</taxon>
        <taxon>Lachnospirales</taxon>
        <taxon>Lachnospiraceae</taxon>
        <taxon>Eisenbergiella</taxon>
    </lineage>
</organism>
<dbReference type="InterPro" id="IPR051678">
    <property type="entry name" value="AGP_Transferase"/>
</dbReference>
<name>A0A3E3ICX4_9FIRM</name>
<dbReference type="GO" id="GO:0005524">
    <property type="term" value="F:ATP binding"/>
    <property type="evidence" value="ECO:0007669"/>
    <property type="project" value="UniProtKB-UniRule"/>
</dbReference>
<dbReference type="InterPro" id="IPR011009">
    <property type="entry name" value="Kinase-like_dom_sf"/>
</dbReference>
<gene>
    <name evidence="3" type="ORF">DXC51_00900</name>
</gene>
<dbReference type="RefSeq" id="WP_117543360.1">
    <property type="nucleotide sequence ID" value="NZ_QVLV01000001.1"/>
</dbReference>
<dbReference type="Pfam" id="PF01636">
    <property type="entry name" value="APH"/>
    <property type="match status" value="1"/>
</dbReference>
<dbReference type="EMBL" id="QVLV01000001">
    <property type="protein sequence ID" value="RGE64924.1"/>
    <property type="molecule type" value="Genomic_DNA"/>
</dbReference>
<comment type="caution">
    <text evidence="3">The sequence shown here is derived from an EMBL/GenBank/DDBJ whole genome shotgun (WGS) entry which is preliminary data.</text>
</comment>
<dbReference type="SUPFAM" id="SSF56112">
    <property type="entry name" value="Protein kinase-like (PK-like)"/>
    <property type="match status" value="1"/>
</dbReference>
<dbReference type="GeneID" id="97985476"/>